<accession>A0ACC0GPV4</accession>
<keyword evidence="2" id="KW-1185">Reference proteome</keyword>
<dbReference type="EMBL" id="CM045766">
    <property type="protein sequence ID" value="KAI8002634.1"/>
    <property type="molecule type" value="Genomic_DNA"/>
</dbReference>
<reference evidence="1 2" key="1">
    <citation type="journal article" date="2022" name="Plant J.">
        <title>Chromosome-level genome of Camellia lanceoleosa provides a valuable resource for understanding genome evolution and self-incompatibility.</title>
        <authorList>
            <person name="Gong W."/>
            <person name="Xiao S."/>
            <person name="Wang L."/>
            <person name="Liao Z."/>
            <person name="Chang Y."/>
            <person name="Mo W."/>
            <person name="Hu G."/>
            <person name="Li W."/>
            <person name="Zhao G."/>
            <person name="Zhu H."/>
            <person name="Hu X."/>
            <person name="Ji K."/>
            <person name="Xiang X."/>
            <person name="Song Q."/>
            <person name="Yuan D."/>
            <person name="Jin S."/>
            <person name="Zhang L."/>
        </authorList>
    </citation>
    <scope>NUCLEOTIDE SEQUENCE [LARGE SCALE GENOMIC DNA]</scope>
    <source>
        <strain evidence="1">SQ_2022a</strain>
    </source>
</reference>
<organism evidence="1 2">
    <name type="scientific">Camellia lanceoleosa</name>
    <dbReference type="NCBI Taxonomy" id="1840588"/>
    <lineage>
        <taxon>Eukaryota</taxon>
        <taxon>Viridiplantae</taxon>
        <taxon>Streptophyta</taxon>
        <taxon>Embryophyta</taxon>
        <taxon>Tracheophyta</taxon>
        <taxon>Spermatophyta</taxon>
        <taxon>Magnoliopsida</taxon>
        <taxon>eudicotyledons</taxon>
        <taxon>Gunneridae</taxon>
        <taxon>Pentapetalae</taxon>
        <taxon>asterids</taxon>
        <taxon>Ericales</taxon>
        <taxon>Theaceae</taxon>
        <taxon>Camellia</taxon>
    </lineage>
</organism>
<dbReference type="Proteomes" id="UP001060215">
    <property type="component" value="Chromosome 9"/>
</dbReference>
<name>A0ACC0GPV4_9ERIC</name>
<sequence length="673" mass="74581">MLNSPLLLSLSSPRLPDCPHSHHKDFQIVPIPTPTAMPMLVSDCCFSRRKLLNRIQSCGSGGPFLFSSWSYSGEVSSSPGEEMNNQQENAAVVEAEEEILDEFQCCVCLDLLYKPVVLGCGHISCFWCVFRAMDSCLVSHCPVCRHPYNHFPSICQLLHFLLLKLYPIAYKRREQQVIDEEKILDQFSPQLDDCLSGSEPIKEPCIHSGVPPHSTTSSCNNVSLGPCSIVEGESESTIAPIPAKSTFEATKNVPFGQIGMLGDKFNKQQNSKLVLIADFLCAICKKLLYRPVVLNCGHVYCETCIISPDDKVPMCQVCPSAHPNGNPKVCLVLKHFLEEQFSEQYALRKEAASKQSASQNGSPPTCSTKAPKNASWLSTLPSTDYLSMLSSRGPKVHFGVGCDYCGVCPIVGERYKCKDCKERIGFDLCEGCYNSSSKLPGRFNQQHTPDHKLEIVPPMDITNLVHLAVEVEQSEEDMEEVPPAPILPGDSPHDLEDGSADPPFLDQELYCETCIISPDDKVPVCQVCLSVHPNGNPKVCLVLKHFLEEQFSEQYALRKEAASKQSASQNGSPPVCSTKARKNAAWLSTLPTTDYRLMLSSGGPKVHVRVGCDYCGMCPIIGERYRCKDCKERMGFDLCEDCYNSSSKLPGRFNQQRTPDHTLEIVPPMYRTN</sequence>
<protein>
    <submittedName>
        <fullName evidence="1">E3 ubiquitin-protein ligase PRT1</fullName>
    </submittedName>
</protein>
<evidence type="ECO:0000313" key="1">
    <source>
        <dbReference type="EMBL" id="KAI8002634.1"/>
    </source>
</evidence>
<proteinExistence type="predicted"/>
<comment type="caution">
    <text evidence="1">The sequence shown here is derived from an EMBL/GenBank/DDBJ whole genome shotgun (WGS) entry which is preliminary data.</text>
</comment>
<gene>
    <name evidence="1" type="ORF">LOK49_LG08G02444</name>
</gene>
<evidence type="ECO:0000313" key="2">
    <source>
        <dbReference type="Proteomes" id="UP001060215"/>
    </source>
</evidence>